<dbReference type="Gene3D" id="2.40.240.50">
    <property type="entry name" value="Barwin-like endoglucanases"/>
    <property type="match status" value="1"/>
</dbReference>
<comment type="caution">
    <text evidence="6">The sequence shown here is derived from an EMBL/GenBank/DDBJ whole genome shotgun (WGS) entry which is preliminary data.</text>
</comment>
<evidence type="ECO:0000313" key="6">
    <source>
        <dbReference type="EMBL" id="GAA4651017.1"/>
    </source>
</evidence>
<gene>
    <name evidence="6" type="ORF">GCM10023116_33000</name>
</gene>
<evidence type="ECO:0000256" key="3">
    <source>
        <dbReference type="ARBA" id="ARBA00023316"/>
    </source>
</evidence>
<dbReference type="SUPFAM" id="SSF50685">
    <property type="entry name" value="Barwin-like endoglucanases"/>
    <property type="match status" value="1"/>
</dbReference>
<comment type="function">
    <text evidence="4">Murein-degrading enzyme. May play a role in recycling of muropeptides during cell elongation and/or cell division.</text>
</comment>
<protein>
    <recommendedName>
        <fullName evidence="4">Membrane-bound lytic murein transglycosylase A</fullName>
        <ecNumber evidence="4">4.2.2.n1</ecNumber>
    </recommendedName>
    <alternativeName>
        <fullName evidence="4">Murein hydrolase A</fullName>
    </alternativeName>
</protein>
<dbReference type="InterPro" id="IPR026044">
    <property type="entry name" value="MltA"/>
</dbReference>
<dbReference type="Pfam" id="PF03562">
    <property type="entry name" value="MltA"/>
    <property type="match status" value="1"/>
</dbReference>
<sequence length="357" mass="40432">MPWQRTFQPATFSDLPGWNSEEANGLKTSLMHSCAVYQKRSGPVNDNALFGTYEQWQPLCDQLAETNGSALTTFFQDNFDVYRVAPWEEGLFTGYYSPLLYGSRQPSERYHVPLIDKPADLVMFNPKDFGMEEDAVLKGKLNRGWLIPYDDREGINRRFAKGHYRDDVVLWVDDTVDRFFLQIQGSGFVQLDTGEQVYVRISGRNGHPYFAIGRYLKREGLLETVTMQSIRQWLKDNPDRLEEVLYQNRDFIFFSERPEGGPIGAQGVVLTPDRSAAVDRSIIPLGTPLWLETTLTSDDDSHWAHAMTAQDVGSAIKGKVRADIFFGAGEKAAKKAGHQNAGGKLYVFVPRAKEEAR</sequence>
<dbReference type="InterPro" id="IPR005300">
    <property type="entry name" value="MltA_B"/>
</dbReference>
<dbReference type="Gene3D" id="2.40.40.10">
    <property type="entry name" value="RlpA-like domain"/>
    <property type="match status" value="1"/>
</dbReference>
<keyword evidence="7" id="KW-1185">Reference proteome</keyword>
<dbReference type="InterPro" id="IPR036908">
    <property type="entry name" value="RlpA-like_sf"/>
</dbReference>
<dbReference type="PANTHER" id="PTHR30124:SF0">
    <property type="entry name" value="MEMBRANE-BOUND LYTIC MUREIN TRANSGLYCOSYLASE A"/>
    <property type="match status" value="1"/>
</dbReference>
<dbReference type="CDD" id="cd14485">
    <property type="entry name" value="mltA_like_LT_A"/>
    <property type="match status" value="1"/>
</dbReference>
<name>A0ABP8V7U5_9GAMM</name>
<dbReference type="PANTHER" id="PTHR30124">
    <property type="entry name" value="MEMBRANE-BOUND LYTIC MUREIN TRANSGLYCOSYLASE A"/>
    <property type="match status" value="1"/>
</dbReference>
<dbReference type="EMBL" id="BAABFL010000433">
    <property type="protein sequence ID" value="GAA4651017.1"/>
    <property type="molecule type" value="Genomic_DNA"/>
</dbReference>
<evidence type="ECO:0000256" key="1">
    <source>
        <dbReference type="ARBA" id="ARBA00001420"/>
    </source>
</evidence>
<evidence type="ECO:0000313" key="7">
    <source>
        <dbReference type="Proteomes" id="UP001500604"/>
    </source>
</evidence>
<comment type="catalytic activity">
    <reaction evidence="1 4">
        <text>Exolytic cleavage of the (1-&gt;4)-beta-glycosidic linkage between N-acetylmuramic acid (MurNAc) and N-acetylglucosamine (GlcNAc) residues in peptidoglycan, from either the reducing or the non-reducing ends of the peptidoglycan chains, with concomitant formation of a 1,6-anhydrobond in the MurNAc residue.</text>
        <dbReference type="EC" id="4.2.2.n1"/>
    </reaction>
</comment>
<dbReference type="Proteomes" id="UP001500604">
    <property type="component" value="Unassembled WGS sequence"/>
</dbReference>
<dbReference type="CDD" id="cd14668">
    <property type="entry name" value="mlta_B"/>
    <property type="match status" value="1"/>
</dbReference>
<keyword evidence="3 4" id="KW-0961">Cell wall biogenesis/degradation</keyword>
<dbReference type="Pfam" id="PF06725">
    <property type="entry name" value="3D"/>
    <property type="match status" value="1"/>
</dbReference>
<dbReference type="PIRSF" id="PIRSF019422">
    <property type="entry name" value="MltA"/>
    <property type="match status" value="1"/>
</dbReference>
<reference evidence="7" key="1">
    <citation type="journal article" date="2019" name="Int. J. Syst. Evol. Microbiol.">
        <title>The Global Catalogue of Microorganisms (GCM) 10K type strain sequencing project: providing services to taxonomists for standard genome sequencing and annotation.</title>
        <authorList>
            <consortium name="The Broad Institute Genomics Platform"/>
            <consortium name="The Broad Institute Genome Sequencing Center for Infectious Disease"/>
            <person name="Wu L."/>
            <person name="Ma J."/>
        </authorList>
    </citation>
    <scope>NUCLEOTIDE SEQUENCE [LARGE SCALE GENOMIC DNA]</scope>
    <source>
        <strain evidence="7">JCM 17805</strain>
    </source>
</reference>
<dbReference type="SMART" id="SM00925">
    <property type="entry name" value="MltA"/>
    <property type="match status" value="1"/>
</dbReference>
<keyword evidence="2 4" id="KW-0456">Lyase</keyword>
<evidence type="ECO:0000256" key="2">
    <source>
        <dbReference type="ARBA" id="ARBA00023239"/>
    </source>
</evidence>
<evidence type="ECO:0000256" key="4">
    <source>
        <dbReference type="PIRNR" id="PIRNR019422"/>
    </source>
</evidence>
<accession>A0ABP8V7U5</accession>
<evidence type="ECO:0000259" key="5">
    <source>
        <dbReference type="SMART" id="SM00925"/>
    </source>
</evidence>
<dbReference type="InterPro" id="IPR010611">
    <property type="entry name" value="3D_dom"/>
</dbReference>
<proteinExistence type="predicted"/>
<dbReference type="EC" id="4.2.2.n1" evidence="4"/>
<organism evidence="6 7">
    <name type="scientific">Kistimonas scapharcae</name>
    <dbReference type="NCBI Taxonomy" id="1036133"/>
    <lineage>
        <taxon>Bacteria</taxon>
        <taxon>Pseudomonadati</taxon>
        <taxon>Pseudomonadota</taxon>
        <taxon>Gammaproteobacteria</taxon>
        <taxon>Oceanospirillales</taxon>
        <taxon>Endozoicomonadaceae</taxon>
        <taxon>Kistimonas</taxon>
    </lineage>
</organism>
<feature type="domain" description="Lytic transglycosylase MltA" evidence="5">
    <location>
        <begin position="99"/>
        <end position="255"/>
    </location>
</feature>